<name>W9Y1B4_9EURO</name>
<dbReference type="Gene3D" id="4.10.240.10">
    <property type="entry name" value="Zn(2)-C6 fungal-type DNA-binding domain"/>
    <property type="match status" value="1"/>
</dbReference>
<dbReference type="RefSeq" id="XP_007731881.1">
    <property type="nucleotide sequence ID" value="XM_007733691.1"/>
</dbReference>
<dbReference type="CDD" id="cd00067">
    <property type="entry name" value="GAL4"/>
    <property type="match status" value="1"/>
</dbReference>
<feature type="compositionally biased region" description="Polar residues" evidence="6">
    <location>
        <begin position="106"/>
        <end position="134"/>
    </location>
</feature>
<proteinExistence type="predicted"/>
<keyword evidence="2" id="KW-0805">Transcription regulation</keyword>
<protein>
    <recommendedName>
        <fullName evidence="7">Zn(2)-C6 fungal-type domain-containing protein</fullName>
    </recommendedName>
</protein>
<dbReference type="GO" id="GO:0043565">
    <property type="term" value="F:sequence-specific DNA binding"/>
    <property type="evidence" value="ECO:0007669"/>
    <property type="project" value="TreeGrafter"/>
</dbReference>
<evidence type="ECO:0000256" key="6">
    <source>
        <dbReference type="SAM" id="MobiDB-lite"/>
    </source>
</evidence>
<evidence type="ECO:0000313" key="9">
    <source>
        <dbReference type="Proteomes" id="UP000019478"/>
    </source>
</evidence>
<evidence type="ECO:0000259" key="7">
    <source>
        <dbReference type="PROSITE" id="PS50048"/>
    </source>
</evidence>
<keyword evidence="4" id="KW-0804">Transcription</keyword>
<dbReference type="InterPro" id="IPR051711">
    <property type="entry name" value="Stress_Response_Reg"/>
</dbReference>
<dbReference type="PANTHER" id="PTHR47540">
    <property type="entry name" value="THIAMINE REPRESSIBLE GENES REGULATORY PROTEIN THI5"/>
    <property type="match status" value="1"/>
</dbReference>
<dbReference type="OrthoDB" id="10261408at2759"/>
<dbReference type="InterPro" id="IPR036864">
    <property type="entry name" value="Zn2-C6_fun-type_DNA-bd_sf"/>
</dbReference>
<evidence type="ECO:0000256" key="2">
    <source>
        <dbReference type="ARBA" id="ARBA00023015"/>
    </source>
</evidence>
<dbReference type="Pfam" id="PF00172">
    <property type="entry name" value="Zn_clus"/>
    <property type="match status" value="1"/>
</dbReference>
<dbReference type="PROSITE" id="PS00463">
    <property type="entry name" value="ZN2_CY6_FUNGAL_1"/>
    <property type="match status" value="1"/>
</dbReference>
<dbReference type="HOGENOM" id="CLU_026660_1_0_1"/>
<dbReference type="GeneID" id="19167681"/>
<dbReference type="PROSITE" id="PS50048">
    <property type="entry name" value="ZN2_CY6_FUNGAL_2"/>
    <property type="match status" value="1"/>
</dbReference>
<accession>W9Y1B4</accession>
<feature type="region of interest" description="Disordered" evidence="6">
    <location>
        <begin position="186"/>
        <end position="229"/>
    </location>
</feature>
<feature type="domain" description="Zn(2)-C6 fungal-type" evidence="7">
    <location>
        <begin position="55"/>
        <end position="85"/>
    </location>
</feature>
<comment type="caution">
    <text evidence="8">The sequence shown here is derived from an EMBL/GenBank/DDBJ whole genome shotgun (WGS) entry which is preliminary data.</text>
</comment>
<dbReference type="GO" id="GO:0008270">
    <property type="term" value="F:zinc ion binding"/>
    <property type="evidence" value="ECO:0007669"/>
    <property type="project" value="InterPro"/>
</dbReference>
<dbReference type="STRING" id="1182542.W9Y1B4"/>
<dbReference type="SUPFAM" id="SSF57701">
    <property type="entry name" value="Zn2/Cys6 DNA-binding domain"/>
    <property type="match status" value="1"/>
</dbReference>
<dbReference type="Proteomes" id="UP000019478">
    <property type="component" value="Unassembled WGS sequence"/>
</dbReference>
<comment type="subcellular location">
    <subcellularLocation>
        <location evidence="1">Nucleus</location>
    </subcellularLocation>
</comment>
<dbReference type="GO" id="GO:0005634">
    <property type="term" value="C:nucleus"/>
    <property type="evidence" value="ECO:0007669"/>
    <property type="project" value="UniProtKB-SubCell"/>
</dbReference>
<evidence type="ECO:0000256" key="3">
    <source>
        <dbReference type="ARBA" id="ARBA00023125"/>
    </source>
</evidence>
<dbReference type="PANTHER" id="PTHR47540:SF4">
    <property type="entry name" value="TRANSCRIPTION FACTOR RGLT"/>
    <property type="match status" value="1"/>
</dbReference>
<dbReference type="EMBL" id="AMGY01000003">
    <property type="protein sequence ID" value="EXJ86602.1"/>
    <property type="molecule type" value="Genomic_DNA"/>
</dbReference>
<sequence length="560" mass="60519">MSYAETATAFYNSYGPYPIASIFAAADWAPNLAESEVPTYSAAFDADLLVKRHAACDECRKRKLKCSGAPSGCERCLKQHLICHYSAQKQMGRPRKKQKVDHTSELTDTTVSAQSTECGSQDDLQSTPLPTRSLSRPPGEPAQPVDPVLPVSAIERTQFENVCNGPISQAIKRSNMYRARAQNAPFSQSLQDGGSGNGSAARELNNTSPYNGPRTPLGDTDSLGTAATNASYPTDFSQWPDFSDMTMLPMIVQDSHAKEKIPPSSSTNFPFSPVDGTEPPYPANGFGLDANPSSLTQLPTIPDCPCLPNLYLTLSTLSTLTAFPVSSETIHTLLGAQRTGRGVIYCDICPQKFQSGSQNVMMSSMLVTILADQWQRVKNATATELRNGFVTDAGAKETSGSYTPSRLDPDAGADADADVFLAPHTNPNTKSMSAIEDLQWRLFGFNLVRAYVFGDAPVPTPPGSSSQAKSMPSGVPYTLCDLCSALERRQKQRHGMEPVSGEFPPSMTEDLTRGHTAGMVLEDSVRCAQDTADGHLCLKMVDHARLLINNLEDDPPQVEM</sequence>
<evidence type="ECO:0000313" key="8">
    <source>
        <dbReference type="EMBL" id="EXJ86602.1"/>
    </source>
</evidence>
<dbReference type="InterPro" id="IPR001138">
    <property type="entry name" value="Zn2Cys6_DnaBD"/>
</dbReference>
<evidence type="ECO:0000256" key="4">
    <source>
        <dbReference type="ARBA" id="ARBA00023163"/>
    </source>
</evidence>
<dbReference type="SMART" id="SM00066">
    <property type="entry name" value="GAL4"/>
    <property type="match status" value="1"/>
</dbReference>
<keyword evidence="9" id="KW-1185">Reference proteome</keyword>
<dbReference type="GO" id="GO:0000981">
    <property type="term" value="F:DNA-binding transcription factor activity, RNA polymerase II-specific"/>
    <property type="evidence" value="ECO:0007669"/>
    <property type="project" value="InterPro"/>
</dbReference>
<dbReference type="AlphaFoldDB" id="W9Y1B4"/>
<evidence type="ECO:0000256" key="1">
    <source>
        <dbReference type="ARBA" id="ARBA00004123"/>
    </source>
</evidence>
<keyword evidence="5" id="KW-0539">Nucleus</keyword>
<dbReference type="eggNOG" id="ENOG502SE9E">
    <property type="taxonomic scope" value="Eukaryota"/>
</dbReference>
<dbReference type="GO" id="GO:0045944">
    <property type="term" value="P:positive regulation of transcription by RNA polymerase II"/>
    <property type="evidence" value="ECO:0007669"/>
    <property type="project" value="TreeGrafter"/>
</dbReference>
<evidence type="ECO:0000256" key="5">
    <source>
        <dbReference type="ARBA" id="ARBA00023242"/>
    </source>
</evidence>
<feature type="region of interest" description="Disordered" evidence="6">
    <location>
        <begin position="92"/>
        <end position="147"/>
    </location>
</feature>
<organism evidence="8 9">
    <name type="scientific">Capronia epimyces CBS 606.96</name>
    <dbReference type="NCBI Taxonomy" id="1182542"/>
    <lineage>
        <taxon>Eukaryota</taxon>
        <taxon>Fungi</taxon>
        <taxon>Dikarya</taxon>
        <taxon>Ascomycota</taxon>
        <taxon>Pezizomycotina</taxon>
        <taxon>Eurotiomycetes</taxon>
        <taxon>Chaetothyriomycetidae</taxon>
        <taxon>Chaetothyriales</taxon>
        <taxon>Herpotrichiellaceae</taxon>
        <taxon>Capronia</taxon>
    </lineage>
</organism>
<keyword evidence="3" id="KW-0238">DNA-binding</keyword>
<gene>
    <name evidence="8" type="ORF">A1O3_03555</name>
</gene>
<reference evidence="8 9" key="1">
    <citation type="submission" date="2013-03" db="EMBL/GenBank/DDBJ databases">
        <title>The Genome Sequence of Capronia epimyces CBS 606.96.</title>
        <authorList>
            <consortium name="The Broad Institute Genomics Platform"/>
            <person name="Cuomo C."/>
            <person name="de Hoog S."/>
            <person name="Gorbushina A."/>
            <person name="Walker B."/>
            <person name="Young S.K."/>
            <person name="Zeng Q."/>
            <person name="Gargeya S."/>
            <person name="Fitzgerald M."/>
            <person name="Haas B."/>
            <person name="Abouelleil A."/>
            <person name="Allen A.W."/>
            <person name="Alvarado L."/>
            <person name="Arachchi H.M."/>
            <person name="Berlin A.M."/>
            <person name="Chapman S.B."/>
            <person name="Gainer-Dewar J."/>
            <person name="Goldberg J."/>
            <person name="Griggs A."/>
            <person name="Gujja S."/>
            <person name="Hansen M."/>
            <person name="Howarth C."/>
            <person name="Imamovic A."/>
            <person name="Ireland A."/>
            <person name="Larimer J."/>
            <person name="McCowan C."/>
            <person name="Murphy C."/>
            <person name="Pearson M."/>
            <person name="Poon T.W."/>
            <person name="Priest M."/>
            <person name="Roberts A."/>
            <person name="Saif S."/>
            <person name="Shea T."/>
            <person name="Sisk P."/>
            <person name="Sykes S."/>
            <person name="Wortman J."/>
            <person name="Nusbaum C."/>
            <person name="Birren B."/>
        </authorList>
    </citation>
    <scope>NUCLEOTIDE SEQUENCE [LARGE SCALE GENOMIC DNA]</scope>
    <source>
        <strain evidence="8 9">CBS 606.96</strain>
    </source>
</reference>